<comment type="caution">
    <text evidence="14">The sequence shown here is derived from an EMBL/GenBank/DDBJ whole genome shotgun (WGS) entry which is preliminary data.</text>
</comment>
<dbReference type="PROSITE" id="PS51194">
    <property type="entry name" value="HELICASE_CTER"/>
    <property type="match status" value="1"/>
</dbReference>
<feature type="compositionally biased region" description="Basic residues" evidence="12">
    <location>
        <begin position="94"/>
        <end position="103"/>
    </location>
</feature>
<evidence type="ECO:0000256" key="8">
    <source>
        <dbReference type="ARBA" id="ARBA00022840"/>
    </source>
</evidence>
<gene>
    <name evidence="14" type="ORF">FFLO_05476</name>
</gene>
<dbReference type="CDD" id="cd17913">
    <property type="entry name" value="DEXQc_Suv3"/>
    <property type="match status" value="1"/>
</dbReference>
<dbReference type="Pfam" id="PF12513">
    <property type="entry name" value="SUV3_C"/>
    <property type="match status" value="1"/>
</dbReference>
<dbReference type="CDD" id="cd18805">
    <property type="entry name" value="SF2_C_suv3"/>
    <property type="match status" value="1"/>
</dbReference>
<dbReference type="SUPFAM" id="SSF52540">
    <property type="entry name" value="P-loop containing nucleoside triphosphate hydrolases"/>
    <property type="match status" value="1"/>
</dbReference>
<evidence type="ECO:0000256" key="7">
    <source>
        <dbReference type="ARBA" id="ARBA00022806"/>
    </source>
</evidence>
<evidence type="ECO:0000256" key="3">
    <source>
        <dbReference type="ARBA" id="ARBA00004173"/>
    </source>
</evidence>
<sequence>MFSRSLLAPAERQCHICALGLSRQRRAWSIASRQVSTTTAVEKQQRAFPREGDRATYESYASRLGGAHVGRNGGGGSRSGPGDNPRGFDQRGLGQRRSRRPNHGKLPNETKPAPTLEQLRNTLIRRLEPWIYSETTLKKLDSLGIGIEDAEALLNDFQGVAIRSLKGPGFGAGASQTTETPEAPFALEWDVEGLTLSFQHDADWMKSVERAYLRQFLRWATHEQTTGIFSLPEPLVVRIREILETTDLSHLASQFNEAREMHRQFHLHIGPTNSGKTYNALKALAKAKTGAYAGPLRLLAHEVWERMNRGTVGGLEDGQGRECNLITGEERRIVSLEAGLTSCTVEMLSFNTPLDVVVIDEIQMIGDPQRGGSWTNAVMGLLAKEIHLCGEETVVPVIQKLVAAMGDELVIHRYERLTPLKVLNESLGGDLSKVEDGDCVVSFSRSGIFALKKTIEEKRGKRCAVVYGALPPETRSEQARLFNEPGNGIDVMVASDAVGMGLNLKIKRIIFDTLHKWNGKEEVLMSFSQIKQIAGRAGRFGQHDAGSEGGVTTLNEQDLPLLRQILPSPLTPVPRAAIEPGYDRLARLALLLPEETPYANLLETYENLVHLSPACMPSAVLPHIKLSELLKGFTKDLTLKEMVTFGFAPVNLRDGKVVSAFQNYVSAYVNEGEVLLESALESGRLVPNLELVEKTSKTMHSPTESETRAGAVPSPIPATIVTAIPGLESLHKALVLYLWLSFRLPLNFPDRTAASELKLRTEVMLDFCLERLPGLKRKRGLKHNKRGSKAEQAALEAMPRDTLEKIKWIPREKIDTLKHQQQYGNLDVLPDDRL</sequence>
<feature type="compositionally biased region" description="Gly residues" evidence="12">
    <location>
        <begin position="67"/>
        <end position="79"/>
    </location>
</feature>
<keyword evidence="10" id="KW-0496">Mitochondrion</keyword>
<dbReference type="EMBL" id="JABELV010000139">
    <property type="protein sequence ID" value="KAG7529715.1"/>
    <property type="molecule type" value="Genomic_DNA"/>
</dbReference>
<accession>A0A8K0NLG0</accession>
<keyword evidence="8" id="KW-0067">ATP-binding</keyword>
<dbReference type="GO" id="GO:0003724">
    <property type="term" value="F:RNA helicase activity"/>
    <property type="evidence" value="ECO:0007669"/>
    <property type="project" value="UniProtKB-EC"/>
</dbReference>
<dbReference type="InterPro" id="IPR041082">
    <property type="entry name" value="Suv3_C_1"/>
</dbReference>
<keyword evidence="15" id="KW-1185">Reference proteome</keyword>
<protein>
    <recommendedName>
        <fullName evidence="4">RNA helicase</fullName>
        <ecNumber evidence="4">3.6.4.13</ecNumber>
    </recommendedName>
</protein>
<keyword evidence="7" id="KW-0347">Helicase</keyword>
<comment type="catalytic activity">
    <reaction evidence="11">
        <text>ATP + H2O = ADP + phosphate + H(+)</text>
        <dbReference type="Rhea" id="RHEA:13065"/>
        <dbReference type="ChEBI" id="CHEBI:15377"/>
        <dbReference type="ChEBI" id="CHEBI:15378"/>
        <dbReference type="ChEBI" id="CHEBI:30616"/>
        <dbReference type="ChEBI" id="CHEBI:43474"/>
        <dbReference type="ChEBI" id="CHEBI:456216"/>
        <dbReference type="EC" id="3.6.4.13"/>
    </reaction>
</comment>
<dbReference type="Gene3D" id="3.40.50.300">
    <property type="entry name" value="P-loop containing nucleotide triphosphate hydrolases"/>
    <property type="match status" value="2"/>
</dbReference>
<dbReference type="Pfam" id="PF22527">
    <property type="entry name" value="DEXQc_Suv3"/>
    <property type="match status" value="1"/>
</dbReference>
<dbReference type="InterPro" id="IPR050699">
    <property type="entry name" value="RNA-DNA_Helicase"/>
</dbReference>
<feature type="domain" description="Helicase C-terminal" evidence="13">
    <location>
        <begin position="426"/>
        <end position="589"/>
    </location>
</feature>
<dbReference type="PANTHER" id="PTHR12131">
    <property type="entry name" value="ATP-DEPENDENT RNA AND DNA HELICASE"/>
    <property type="match status" value="1"/>
</dbReference>
<dbReference type="InterPro" id="IPR055206">
    <property type="entry name" value="DEXQc_SUV3"/>
</dbReference>
<dbReference type="Gene3D" id="1.20.58.1080">
    <property type="match status" value="1"/>
</dbReference>
<dbReference type="SMART" id="SM00490">
    <property type="entry name" value="HELICc"/>
    <property type="match status" value="1"/>
</dbReference>
<keyword evidence="9" id="KW-0809">Transit peptide</keyword>
<dbReference type="Pfam" id="PF18147">
    <property type="entry name" value="Suv3_C_1"/>
    <property type="match status" value="1"/>
</dbReference>
<dbReference type="FunFam" id="3.40.50.300:FF:000957">
    <property type="entry name" value="ATP-dependent RNA helicase SUV3L, mitochondrial"/>
    <property type="match status" value="1"/>
</dbReference>
<evidence type="ECO:0000256" key="2">
    <source>
        <dbReference type="ARBA" id="ARBA00001946"/>
    </source>
</evidence>
<feature type="region of interest" description="Disordered" evidence="12">
    <location>
        <begin position="63"/>
        <end position="117"/>
    </location>
</feature>
<comment type="cofactor">
    <cofactor evidence="2">
        <name>Mg(2+)</name>
        <dbReference type="ChEBI" id="CHEBI:18420"/>
    </cofactor>
</comment>
<dbReference type="GO" id="GO:0045025">
    <property type="term" value="C:mitochondrial degradosome"/>
    <property type="evidence" value="ECO:0007669"/>
    <property type="project" value="TreeGrafter"/>
</dbReference>
<dbReference type="PANTHER" id="PTHR12131:SF1">
    <property type="entry name" value="ATP-DEPENDENT RNA HELICASE SUPV3L1, MITOCHONDRIAL-RELATED"/>
    <property type="match status" value="1"/>
</dbReference>
<proteinExistence type="predicted"/>
<dbReference type="InterPro" id="IPR022192">
    <property type="entry name" value="SUV3_C"/>
</dbReference>
<dbReference type="Pfam" id="PF00271">
    <property type="entry name" value="Helicase_C"/>
    <property type="match status" value="1"/>
</dbReference>
<evidence type="ECO:0000256" key="4">
    <source>
        <dbReference type="ARBA" id="ARBA00012552"/>
    </source>
</evidence>
<evidence type="ECO:0000256" key="9">
    <source>
        <dbReference type="ARBA" id="ARBA00022946"/>
    </source>
</evidence>
<evidence type="ECO:0000256" key="6">
    <source>
        <dbReference type="ARBA" id="ARBA00022801"/>
    </source>
</evidence>
<evidence type="ECO:0000313" key="15">
    <source>
        <dbReference type="Proteomes" id="UP000812966"/>
    </source>
</evidence>
<evidence type="ECO:0000256" key="5">
    <source>
        <dbReference type="ARBA" id="ARBA00022741"/>
    </source>
</evidence>
<evidence type="ECO:0000256" key="1">
    <source>
        <dbReference type="ARBA" id="ARBA00001936"/>
    </source>
</evidence>
<name>A0A8K0NLG0_9TREE</name>
<dbReference type="InterPro" id="IPR027417">
    <property type="entry name" value="P-loop_NTPase"/>
</dbReference>
<keyword evidence="6" id="KW-0378">Hydrolase</keyword>
<dbReference type="AlphaFoldDB" id="A0A8K0NLG0"/>
<dbReference type="GO" id="GO:0000965">
    <property type="term" value="P:mitochondrial RNA 3'-end processing"/>
    <property type="evidence" value="ECO:0007669"/>
    <property type="project" value="TreeGrafter"/>
</dbReference>
<dbReference type="Gene3D" id="1.20.272.40">
    <property type="match status" value="1"/>
</dbReference>
<evidence type="ECO:0000259" key="13">
    <source>
        <dbReference type="PROSITE" id="PS51194"/>
    </source>
</evidence>
<comment type="cofactor">
    <cofactor evidence="1">
        <name>Mn(2+)</name>
        <dbReference type="ChEBI" id="CHEBI:29035"/>
    </cofactor>
</comment>
<evidence type="ECO:0000256" key="12">
    <source>
        <dbReference type="SAM" id="MobiDB-lite"/>
    </source>
</evidence>
<evidence type="ECO:0000313" key="14">
    <source>
        <dbReference type="EMBL" id="KAG7529715.1"/>
    </source>
</evidence>
<dbReference type="Proteomes" id="UP000812966">
    <property type="component" value="Unassembled WGS sequence"/>
</dbReference>
<evidence type="ECO:0000256" key="10">
    <source>
        <dbReference type="ARBA" id="ARBA00023128"/>
    </source>
</evidence>
<dbReference type="GO" id="GO:0005524">
    <property type="term" value="F:ATP binding"/>
    <property type="evidence" value="ECO:0007669"/>
    <property type="project" value="UniProtKB-KW"/>
</dbReference>
<dbReference type="InterPro" id="IPR044774">
    <property type="entry name" value="Suv3_DEXQc"/>
</dbReference>
<evidence type="ECO:0000256" key="11">
    <source>
        <dbReference type="ARBA" id="ARBA00047984"/>
    </source>
</evidence>
<organism evidence="14 15">
    <name type="scientific">Filobasidium floriforme</name>
    <dbReference type="NCBI Taxonomy" id="5210"/>
    <lineage>
        <taxon>Eukaryota</taxon>
        <taxon>Fungi</taxon>
        <taxon>Dikarya</taxon>
        <taxon>Basidiomycota</taxon>
        <taxon>Agaricomycotina</taxon>
        <taxon>Tremellomycetes</taxon>
        <taxon>Filobasidiales</taxon>
        <taxon>Filobasidiaceae</taxon>
        <taxon>Filobasidium</taxon>
    </lineage>
</organism>
<keyword evidence="5" id="KW-0547">Nucleotide-binding</keyword>
<comment type="subcellular location">
    <subcellularLocation>
        <location evidence="3">Mitochondrion</location>
    </subcellularLocation>
</comment>
<reference evidence="14" key="1">
    <citation type="submission" date="2020-04" db="EMBL/GenBank/DDBJ databases">
        <title>Analysis of mating type loci in Filobasidium floriforme.</title>
        <authorList>
            <person name="Nowrousian M."/>
        </authorList>
    </citation>
    <scope>NUCLEOTIDE SEQUENCE</scope>
    <source>
        <strain evidence="14">CBS 6242</strain>
    </source>
</reference>
<dbReference type="FunFam" id="3.40.50.300:FF:000269">
    <property type="entry name" value="ATP-dependent RNA helicase SUPV3L1, mitochondrial"/>
    <property type="match status" value="1"/>
</dbReference>
<dbReference type="GO" id="GO:0016787">
    <property type="term" value="F:hydrolase activity"/>
    <property type="evidence" value="ECO:0007669"/>
    <property type="project" value="UniProtKB-KW"/>
</dbReference>
<dbReference type="InterPro" id="IPR001650">
    <property type="entry name" value="Helicase_C-like"/>
</dbReference>
<dbReference type="EC" id="3.6.4.13" evidence="4"/>